<feature type="coiled-coil region" evidence="1">
    <location>
        <begin position="338"/>
        <end position="411"/>
    </location>
</feature>
<organism evidence="2 3">
    <name type="scientific">Paramecium octaurelia</name>
    <dbReference type="NCBI Taxonomy" id="43137"/>
    <lineage>
        <taxon>Eukaryota</taxon>
        <taxon>Sar</taxon>
        <taxon>Alveolata</taxon>
        <taxon>Ciliophora</taxon>
        <taxon>Intramacronucleata</taxon>
        <taxon>Oligohymenophorea</taxon>
        <taxon>Peniculida</taxon>
        <taxon>Parameciidae</taxon>
        <taxon>Paramecium</taxon>
    </lineage>
</organism>
<accession>A0A8S1WWN7</accession>
<proteinExistence type="predicted"/>
<dbReference type="OrthoDB" id="309181at2759"/>
<dbReference type="OMA" id="EYHCERC"/>
<evidence type="ECO:0000313" key="2">
    <source>
        <dbReference type="EMBL" id="CAD8193117.1"/>
    </source>
</evidence>
<protein>
    <submittedName>
        <fullName evidence="2">Uncharacterized protein</fullName>
    </submittedName>
</protein>
<dbReference type="AlphaFoldDB" id="A0A8S1WWN7"/>
<evidence type="ECO:0000313" key="3">
    <source>
        <dbReference type="Proteomes" id="UP000683925"/>
    </source>
</evidence>
<name>A0A8S1WWN7_PAROT</name>
<comment type="caution">
    <text evidence="2">The sequence shown here is derived from an EMBL/GenBank/DDBJ whole genome shotgun (WGS) entry which is preliminary data.</text>
</comment>
<gene>
    <name evidence="2" type="ORF">POCTA_138.1.T1030219</name>
</gene>
<evidence type="ECO:0000256" key="1">
    <source>
        <dbReference type="SAM" id="Coils"/>
    </source>
</evidence>
<sequence length="508" mass="60950">MSDLCQIAGHDGEYLMYVCQELQCIELQNNKLLCQKCLCEHRGLNYNKLKERAFNNYIQYQSNLEQDMTDNQSLQNKIEQDIKEIQTKVLKICSELQKSLIEFVDQQSRKISMNKTNAEKLMQDSNPSLDTYIYFAKFSDEKKVHELAKQQITQTIDDLISDFKQKIEYLKPSTINGNSIKIEEQSFKIESIFQKKSPFGYCHEHCKWKSSICTNIKCLELSDLEYHCERCCKTSHAEHFLNDFLYEYDKLKKEQNLKLSFISNEKQAIKVQAQKLINDLINDLRKFQKESYFKYDEEIKIIKAFFQDFEKDLSYQETKYVFGDLLFLIISTNEEEFQQKLNQQYQNFEQKLQSCRKKIAVQFSEQSQKLQEKQDEIMRLKKTILELDQILFEKELENKSLENQIIQINTEKNLKVASQQNPRYDQVQRQKQQTYETLPWKCQQKYQYLPYPHPQQKELHQLSKYQQESIQNQNYRNYDNSQKPTQPIAFQEKYLASPQQIQWNQQKK</sequence>
<keyword evidence="3" id="KW-1185">Reference proteome</keyword>
<dbReference type="Proteomes" id="UP000683925">
    <property type="component" value="Unassembled WGS sequence"/>
</dbReference>
<keyword evidence="1" id="KW-0175">Coiled coil</keyword>
<dbReference type="EMBL" id="CAJJDP010000103">
    <property type="protein sequence ID" value="CAD8193117.1"/>
    <property type="molecule type" value="Genomic_DNA"/>
</dbReference>
<reference evidence="2" key="1">
    <citation type="submission" date="2021-01" db="EMBL/GenBank/DDBJ databases">
        <authorList>
            <consortium name="Genoscope - CEA"/>
            <person name="William W."/>
        </authorList>
    </citation>
    <scope>NUCLEOTIDE SEQUENCE</scope>
</reference>